<evidence type="ECO:0000256" key="5">
    <source>
        <dbReference type="PIRSR" id="PIRSR000089-1"/>
    </source>
</evidence>
<dbReference type="InterPro" id="IPR033947">
    <property type="entry name" value="ETF_alpha_N"/>
</dbReference>
<feature type="binding site" evidence="5">
    <location>
        <begin position="322"/>
        <end position="326"/>
    </location>
    <ligand>
        <name>FAD</name>
        <dbReference type="ChEBI" id="CHEBI:57692"/>
    </ligand>
</feature>
<dbReference type="GO" id="GO:0050660">
    <property type="term" value="F:flavin adenine dinucleotide binding"/>
    <property type="evidence" value="ECO:0007669"/>
    <property type="project" value="InterPro"/>
</dbReference>
<dbReference type="InterPro" id="IPR029035">
    <property type="entry name" value="DHS-like_NAD/FAD-binding_dom"/>
</dbReference>
<dbReference type="PANTHER" id="PTHR43153">
    <property type="entry name" value="ELECTRON TRANSFER FLAVOPROTEIN ALPHA"/>
    <property type="match status" value="1"/>
</dbReference>
<dbReference type="GO" id="GO:0033539">
    <property type="term" value="P:fatty acid beta-oxidation using acyl-CoA dehydrogenase"/>
    <property type="evidence" value="ECO:0007669"/>
    <property type="project" value="TreeGrafter"/>
</dbReference>
<dbReference type="SUPFAM" id="SSF52402">
    <property type="entry name" value="Adenine nucleotide alpha hydrolases-like"/>
    <property type="match status" value="1"/>
</dbReference>
<organism evidence="7 8">
    <name type="scientific">Sedimentibacter saalensis</name>
    <dbReference type="NCBI Taxonomy" id="130788"/>
    <lineage>
        <taxon>Bacteria</taxon>
        <taxon>Bacillati</taxon>
        <taxon>Bacillota</taxon>
        <taxon>Tissierellia</taxon>
        <taxon>Sedimentibacter</taxon>
    </lineage>
</organism>
<protein>
    <submittedName>
        <fullName evidence="7">Electron transfer flavoprotein alpha subunit apoprotein</fullName>
    </submittedName>
</protein>
<evidence type="ECO:0000256" key="4">
    <source>
        <dbReference type="ARBA" id="ARBA00023014"/>
    </source>
</evidence>
<keyword evidence="3" id="KW-0408">Iron</keyword>
<feature type="binding site" evidence="5">
    <location>
        <begin position="339"/>
        <end position="346"/>
    </location>
    <ligand>
        <name>FAD</name>
        <dbReference type="ChEBI" id="CHEBI:57692"/>
    </ligand>
</feature>
<dbReference type="Pfam" id="PF00766">
    <property type="entry name" value="ETF_alpha"/>
    <property type="match status" value="1"/>
</dbReference>
<dbReference type="EMBL" id="VLKH01000009">
    <property type="protein sequence ID" value="TWH78405.1"/>
    <property type="molecule type" value="Genomic_DNA"/>
</dbReference>
<proteinExistence type="inferred from homology"/>
<keyword evidence="5" id="KW-0285">Flavoprotein</keyword>
<keyword evidence="5" id="KW-0274">FAD</keyword>
<dbReference type="PANTHER" id="PTHR43153:SF1">
    <property type="entry name" value="ELECTRON TRANSFER FLAVOPROTEIN SUBUNIT ALPHA, MITOCHONDRIAL"/>
    <property type="match status" value="1"/>
</dbReference>
<feature type="domain" description="4Fe-4S ferredoxin-type" evidence="6">
    <location>
        <begin position="34"/>
        <end position="59"/>
    </location>
</feature>
<dbReference type="GO" id="GO:0009055">
    <property type="term" value="F:electron transfer activity"/>
    <property type="evidence" value="ECO:0007669"/>
    <property type="project" value="InterPro"/>
</dbReference>
<evidence type="ECO:0000313" key="7">
    <source>
        <dbReference type="EMBL" id="TWH78405.1"/>
    </source>
</evidence>
<keyword evidence="8" id="KW-1185">Reference proteome</keyword>
<keyword evidence="2" id="KW-0479">Metal-binding</keyword>
<dbReference type="InterPro" id="IPR014731">
    <property type="entry name" value="ETF_asu_C"/>
</dbReference>
<dbReference type="InterPro" id="IPR014729">
    <property type="entry name" value="Rossmann-like_a/b/a_fold"/>
</dbReference>
<dbReference type="PIRSF" id="PIRSF000089">
    <property type="entry name" value="Electra_flavoP_a"/>
    <property type="match status" value="1"/>
</dbReference>
<dbReference type="Pfam" id="PF12800">
    <property type="entry name" value="Fer4_4"/>
    <property type="match status" value="1"/>
</dbReference>
<comment type="cofactor">
    <cofactor evidence="5">
        <name>FAD</name>
        <dbReference type="ChEBI" id="CHEBI:57692"/>
    </cofactor>
    <text evidence="5">Binds 1 FAD per dimer.</text>
</comment>
<dbReference type="InterPro" id="IPR017900">
    <property type="entry name" value="4Fe4S_Fe_S_CS"/>
</dbReference>
<reference evidence="7 8" key="1">
    <citation type="submission" date="2019-07" db="EMBL/GenBank/DDBJ databases">
        <title>Genomic Encyclopedia of Type Strains, Phase I: the one thousand microbial genomes (KMG-I) project.</title>
        <authorList>
            <person name="Kyrpides N."/>
        </authorList>
    </citation>
    <scope>NUCLEOTIDE SEQUENCE [LARGE SCALE GENOMIC DNA]</scope>
    <source>
        <strain evidence="7 8">DSM 13558</strain>
    </source>
</reference>
<feature type="binding site" evidence="5">
    <location>
        <position position="283"/>
    </location>
    <ligand>
        <name>FAD</name>
        <dbReference type="ChEBI" id="CHEBI:57692"/>
    </ligand>
</feature>
<dbReference type="GO" id="GO:0046872">
    <property type="term" value="F:metal ion binding"/>
    <property type="evidence" value="ECO:0007669"/>
    <property type="project" value="UniProtKB-KW"/>
</dbReference>
<dbReference type="PROSITE" id="PS51379">
    <property type="entry name" value="4FE4S_FER_2"/>
    <property type="match status" value="2"/>
</dbReference>
<name>A0A562J666_9FIRM</name>
<dbReference type="Gene3D" id="3.40.50.620">
    <property type="entry name" value="HUPs"/>
    <property type="match status" value="1"/>
</dbReference>
<dbReference type="OrthoDB" id="9770286at2"/>
<evidence type="ECO:0000313" key="8">
    <source>
        <dbReference type="Proteomes" id="UP000315343"/>
    </source>
</evidence>
<comment type="caution">
    <text evidence="7">The sequence shown here is derived from an EMBL/GenBank/DDBJ whole genome shotgun (WGS) entry which is preliminary data.</text>
</comment>
<feature type="domain" description="4Fe-4S ferredoxin-type" evidence="6">
    <location>
        <begin position="2"/>
        <end position="31"/>
    </location>
</feature>
<dbReference type="SUPFAM" id="SSF52467">
    <property type="entry name" value="DHS-like NAD/FAD-binding domain"/>
    <property type="match status" value="1"/>
</dbReference>
<comment type="similarity">
    <text evidence="1">Belongs to the ETF alpha-subunit/FixB family.</text>
</comment>
<dbReference type="Pfam" id="PF01012">
    <property type="entry name" value="ETF"/>
    <property type="match status" value="1"/>
</dbReference>
<dbReference type="Gene3D" id="3.30.70.20">
    <property type="match status" value="1"/>
</dbReference>
<evidence type="ECO:0000256" key="3">
    <source>
        <dbReference type="ARBA" id="ARBA00023004"/>
    </source>
</evidence>
<evidence type="ECO:0000256" key="1">
    <source>
        <dbReference type="ARBA" id="ARBA00005817"/>
    </source>
</evidence>
<dbReference type="Gene3D" id="3.40.50.1220">
    <property type="entry name" value="TPP-binding domain"/>
    <property type="match status" value="1"/>
</dbReference>
<dbReference type="Pfam" id="PF00037">
    <property type="entry name" value="Fer4"/>
    <property type="match status" value="1"/>
</dbReference>
<dbReference type="AlphaFoldDB" id="A0A562J666"/>
<dbReference type="Proteomes" id="UP000315343">
    <property type="component" value="Unassembled WGS sequence"/>
</dbReference>
<evidence type="ECO:0000256" key="2">
    <source>
        <dbReference type="ARBA" id="ARBA00022723"/>
    </source>
</evidence>
<dbReference type="GO" id="GO:0051536">
    <property type="term" value="F:iron-sulfur cluster binding"/>
    <property type="evidence" value="ECO:0007669"/>
    <property type="project" value="UniProtKB-KW"/>
</dbReference>
<dbReference type="InterPro" id="IPR014730">
    <property type="entry name" value="ETF_a/b_N"/>
</dbReference>
<dbReference type="CDD" id="cd01715">
    <property type="entry name" value="ETF_alpha"/>
    <property type="match status" value="1"/>
</dbReference>
<dbReference type="SUPFAM" id="SSF54862">
    <property type="entry name" value="4Fe-4S ferredoxins"/>
    <property type="match status" value="1"/>
</dbReference>
<dbReference type="RefSeq" id="WP_145085059.1">
    <property type="nucleotide sequence ID" value="NZ_VLKH01000009.1"/>
</dbReference>
<sequence>MANINIIKEKCVGCKKCVGACPFGAIEIKDKKADINEKCTLCGSCSDSCKFSAINFVRDDIVQKDLSSYRGIWVFAEQRYGKLKTVSLELLGKARDLSKNLDVPVTAVLIGNNIKNLAQELCAYGADEVLVMEAEWLDDFNDHVYGEMMIQLIQEYKPEIVLIGATSNGRSLAPHISSTLRTGLTADCTVLEADKEERLLLQTRPAFGGNLMATIVCPNNRPQMATVRPKVFKPLLPDYTKTGKITILPVPSPIESFVKKIRNIDNEEGANLSDADIIVSVGRGIGSAKNIQLAQELADALGGALGSSRPVVDQGWMPYSQQVGQTGKTVAPKVYIACGISGAIQHLAGLADIETIVAINIDPDAPIFKVANYCIVGDVREILPLLIKEIKEAKK</sequence>
<dbReference type="InterPro" id="IPR001308">
    <property type="entry name" value="ETF_a/FixB"/>
</dbReference>
<evidence type="ECO:0000259" key="6">
    <source>
        <dbReference type="PROSITE" id="PS51379"/>
    </source>
</evidence>
<keyword evidence="4" id="KW-0411">Iron-sulfur</keyword>
<gene>
    <name evidence="7" type="ORF">LY60_02864</name>
</gene>
<dbReference type="PROSITE" id="PS00198">
    <property type="entry name" value="4FE4S_FER_1"/>
    <property type="match status" value="1"/>
</dbReference>
<feature type="binding site" evidence="5">
    <location>
        <begin position="308"/>
        <end position="309"/>
    </location>
    <ligand>
        <name>FAD</name>
        <dbReference type="ChEBI" id="CHEBI:57692"/>
    </ligand>
</feature>
<dbReference type="InterPro" id="IPR017896">
    <property type="entry name" value="4Fe4S_Fe-S-bd"/>
</dbReference>
<feature type="binding site" evidence="5">
    <location>
        <position position="360"/>
    </location>
    <ligand>
        <name>FAD</name>
        <dbReference type="ChEBI" id="CHEBI:57692"/>
    </ligand>
</feature>
<accession>A0A562J666</accession>
<dbReference type="SMART" id="SM00893">
    <property type="entry name" value="ETF"/>
    <property type="match status" value="1"/>
</dbReference>